<organism evidence="7 8">
    <name type="scientific">Halanaerobium salsuginis</name>
    <dbReference type="NCBI Taxonomy" id="29563"/>
    <lineage>
        <taxon>Bacteria</taxon>
        <taxon>Bacillati</taxon>
        <taxon>Bacillota</taxon>
        <taxon>Clostridia</taxon>
        <taxon>Halanaerobiales</taxon>
        <taxon>Halanaerobiaceae</taxon>
        <taxon>Halanaerobium</taxon>
    </lineage>
</organism>
<keyword evidence="8" id="KW-1185">Reference proteome</keyword>
<evidence type="ECO:0000256" key="6">
    <source>
        <dbReference type="SAM" id="Phobius"/>
    </source>
</evidence>
<dbReference type="AlphaFoldDB" id="A0A1I4L092"/>
<dbReference type="GO" id="GO:0036376">
    <property type="term" value="P:sodium ion export across plasma membrane"/>
    <property type="evidence" value="ECO:0007669"/>
    <property type="project" value="InterPro"/>
</dbReference>
<keyword evidence="2" id="KW-1003">Cell membrane</keyword>
<protein>
    <submittedName>
        <fullName evidence="7">Sodium pump decarboxylases, gamma subunit</fullName>
    </submittedName>
</protein>
<accession>A0A1I4L092</accession>
<evidence type="ECO:0000313" key="7">
    <source>
        <dbReference type="EMBL" id="SFL84057.1"/>
    </source>
</evidence>
<dbReference type="OrthoDB" id="2112820at2"/>
<dbReference type="EMBL" id="FOTI01000035">
    <property type="protein sequence ID" value="SFL84057.1"/>
    <property type="molecule type" value="Genomic_DNA"/>
</dbReference>
<keyword evidence="4 6" id="KW-1133">Transmembrane helix</keyword>
<keyword evidence="5 6" id="KW-0472">Membrane</keyword>
<proteinExistence type="predicted"/>
<dbReference type="GO" id="GO:0015081">
    <property type="term" value="F:sodium ion transmembrane transporter activity"/>
    <property type="evidence" value="ECO:0007669"/>
    <property type="project" value="InterPro"/>
</dbReference>
<reference evidence="7 8" key="1">
    <citation type="submission" date="2016-10" db="EMBL/GenBank/DDBJ databases">
        <authorList>
            <person name="de Groot N.N."/>
        </authorList>
    </citation>
    <scope>NUCLEOTIDE SEQUENCE [LARGE SCALE GENOMIC DNA]</scope>
    <source>
        <strain evidence="7 8">ATCC 51327</strain>
    </source>
</reference>
<dbReference type="GO" id="GO:0005886">
    <property type="term" value="C:plasma membrane"/>
    <property type="evidence" value="ECO:0007669"/>
    <property type="project" value="UniProtKB-SubCell"/>
</dbReference>
<name>A0A1I4L092_9FIRM</name>
<evidence type="ECO:0000256" key="1">
    <source>
        <dbReference type="ARBA" id="ARBA00004236"/>
    </source>
</evidence>
<dbReference type="Pfam" id="PF04277">
    <property type="entry name" value="OAD_gamma"/>
    <property type="match status" value="1"/>
</dbReference>
<dbReference type="STRING" id="29563.SAMN02983006_02167"/>
<comment type="subcellular location">
    <subcellularLocation>
        <location evidence="1">Cell membrane</location>
    </subcellularLocation>
</comment>
<evidence type="ECO:0000256" key="3">
    <source>
        <dbReference type="ARBA" id="ARBA00022692"/>
    </source>
</evidence>
<gene>
    <name evidence="7" type="ORF">SAMN02983006_02167</name>
</gene>
<keyword evidence="3 6" id="KW-0812">Transmembrane</keyword>
<dbReference type="InterPro" id="IPR005899">
    <property type="entry name" value="Na_pump_deCOase"/>
</dbReference>
<feature type="transmembrane region" description="Helical" evidence="6">
    <location>
        <begin position="6"/>
        <end position="31"/>
    </location>
</feature>
<evidence type="ECO:0000313" key="8">
    <source>
        <dbReference type="Proteomes" id="UP000199006"/>
    </source>
</evidence>
<evidence type="ECO:0000256" key="4">
    <source>
        <dbReference type="ARBA" id="ARBA00022989"/>
    </source>
</evidence>
<evidence type="ECO:0000256" key="2">
    <source>
        <dbReference type="ARBA" id="ARBA00022475"/>
    </source>
</evidence>
<sequence length="95" mass="10560">MNNYRLGFELLVIGMGTVFISLYLLSVFLYFSGKFFGTEAKKKTANSGPEKQQLNSSRLAEKPQISRQKVAAITAAVAEIQGEKEFKVISIRPKS</sequence>
<dbReference type="NCBIfam" id="TIGR01195">
    <property type="entry name" value="oadG_fam"/>
    <property type="match status" value="1"/>
</dbReference>
<dbReference type="RefSeq" id="WP_089862208.1">
    <property type="nucleotide sequence ID" value="NZ_FOTI01000035.1"/>
</dbReference>
<evidence type="ECO:0000256" key="5">
    <source>
        <dbReference type="ARBA" id="ARBA00023136"/>
    </source>
</evidence>
<dbReference type="Proteomes" id="UP000199006">
    <property type="component" value="Unassembled WGS sequence"/>
</dbReference>